<accession>A0A1G9DCC4</accession>
<name>A0A1G9DCC4_9PROT</name>
<organism evidence="1 2">
    <name type="scientific">Methylophilus rhizosphaerae</name>
    <dbReference type="NCBI Taxonomy" id="492660"/>
    <lineage>
        <taxon>Bacteria</taxon>
        <taxon>Pseudomonadati</taxon>
        <taxon>Pseudomonadota</taxon>
        <taxon>Betaproteobacteria</taxon>
        <taxon>Nitrosomonadales</taxon>
        <taxon>Methylophilaceae</taxon>
        <taxon>Methylophilus</taxon>
    </lineage>
</organism>
<keyword evidence="2" id="KW-1185">Reference proteome</keyword>
<evidence type="ECO:0000313" key="2">
    <source>
        <dbReference type="Proteomes" id="UP000198629"/>
    </source>
</evidence>
<dbReference type="AlphaFoldDB" id="A0A1G9DCC4"/>
<sequence>MKTGDFIKLSWLEIKIKIKKMKTPILISISLLSTLWLPYNVYAARPLVTDDARLTNAHSCQLESWVRAYEGGREMWALPACNLGENFEVTLGGGVYRNQDEHYRTEDWIVQFKTLFKPLETNDWGWGLAVGRVMHPDIQPGPNQLGNTYFYVPVSFSMRDDDVVVHLNVGMLRDKDESRTKASMGLGTEFKLGGAFKGIAEVFGDNTQNPFYQLGVRYSLVPEVFQIDGTIGQQVNGDRQTQWLSVGIRWTP</sequence>
<gene>
    <name evidence="1" type="ORF">SAMN05192566_1905</name>
</gene>
<dbReference type="STRING" id="492660.SAMN05192566_1905"/>
<proteinExistence type="predicted"/>
<reference evidence="2" key="1">
    <citation type="submission" date="2016-10" db="EMBL/GenBank/DDBJ databases">
        <authorList>
            <person name="Varghese N."/>
            <person name="Submissions S."/>
        </authorList>
    </citation>
    <scope>NUCLEOTIDE SEQUENCE [LARGE SCALE GENOMIC DNA]</scope>
    <source>
        <strain evidence="2">CBMB127</strain>
    </source>
</reference>
<protein>
    <recommendedName>
        <fullName evidence="3">MetA-pathway of phenol degradation</fullName>
    </recommendedName>
</protein>
<evidence type="ECO:0000313" key="1">
    <source>
        <dbReference type="EMBL" id="SDK61495.1"/>
    </source>
</evidence>
<evidence type="ECO:0008006" key="3">
    <source>
        <dbReference type="Google" id="ProtNLM"/>
    </source>
</evidence>
<dbReference type="EMBL" id="FNFX01000003">
    <property type="protein sequence ID" value="SDK61495.1"/>
    <property type="molecule type" value="Genomic_DNA"/>
</dbReference>
<dbReference type="Proteomes" id="UP000198629">
    <property type="component" value="Unassembled WGS sequence"/>
</dbReference>